<dbReference type="Proteomes" id="UP000030653">
    <property type="component" value="Unassembled WGS sequence"/>
</dbReference>
<evidence type="ECO:0000256" key="3">
    <source>
        <dbReference type="ARBA" id="ARBA00022741"/>
    </source>
</evidence>
<evidence type="ECO:0000313" key="8">
    <source>
        <dbReference type="Proteomes" id="UP000030653"/>
    </source>
</evidence>
<evidence type="ECO:0000256" key="2">
    <source>
        <dbReference type="ARBA" id="ARBA00022679"/>
    </source>
</evidence>
<dbReference type="GO" id="GO:0005524">
    <property type="term" value="F:ATP binding"/>
    <property type="evidence" value="ECO:0007669"/>
    <property type="project" value="UniProtKB-KW"/>
</dbReference>
<dbReference type="GO" id="GO:0005634">
    <property type="term" value="C:nucleus"/>
    <property type="evidence" value="ECO:0007669"/>
    <property type="project" value="TreeGrafter"/>
</dbReference>
<evidence type="ECO:0000313" key="7">
    <source>
        <dbReference type="EMBL" id="EJU01713.1"/>
    </source>
</evidence>
<protein>
    <submittedName>
        <fullName evidence="7">Kinase-like protein</fullName>
    </submittedName>
</protein>
<dbReference type="InterPro" id="IPR000719">
    <property type="entry name" value="Prot_kinase_dom"/>
</dbReference>
<gene>
    <name evidence="7" type="ORF">DACRYDRAFT_79337</name>
</gene>
<dbReference type="PROSITE" id="PS00108">
    <property type="entry name" value="PROTEIN_KINASE_ST"/>
    <property type="match status" value="1"/>
</dbReference>
<dbReference type="OMA" id="HYRGHAC"/>
<dbReference type="PANTHER" id="PTHR45646">
    <property type="entry name" value="SERINE/THREONINE-PROTEIN KINASE DOA-RELATED"/>
    <property type="match status" value="1"/>
</dbReference>
<dbReference type="OrthoDB" id="5979581at2759"/>
<dbReference type="InterPro" id="IPR011009">
    <property type="entry name" value="Kinase-like_dom_sf"/>
</dbReference>
<sequence length="384" mass="43502">MLKALWRVGQRPKFRPKTIKGFIHDAGQQPEEDRGYYPAQVGDLLDDRYKVISVLGKGMQSEVFFVEDSETKKHWAVKILRDSTTQHSSELDVLQTIRRKTTERPKCGSSHVIQLQDHFTLTSPGERRHICLVMERLGVSIGRLQEDYRTRQLPLLLVKRITKQLLKALAFLHDECHVVHTDLKQDNILCCETSGVEILSEIKLIDFGVAGFTDGTPAQVAQPVQLRAPEVFLGCRWDSKADVWNLGCLVFELLTGTALFPNYSGANFTVESFVLGSMPGVVGENFPDWMLRDGSRRDTYFVAHCESILTMRLYNLKTALACYNVLSEQELKDCACFLHDALRLDPKTRGTAADLLRHEWVRNHDDPLVCSAIRASVSVFPTQN</sequence>
<dbReference type="PANTHER" id="PTHR45646:SF11">
    <property type="entry name" value="SERINE_THREONINE-PROTEIN KINASE DOA"/>
    <property type="match status" value="1"/>
</dbReference>
<dbReference type="PROSITE" id="PS50011">
    <property type="entry name" value="PROTEIN_KINASE_DOM"/>
    <property type="match status" value="1"/>
</dbReference>
<proteinExistence type="predicted"/>
<dbReference type="SUPFAM" id="SSF56112">
    <property type="entry name" value="Protein kinase-like (PK-like)"/>
    <property type="match status" value="1"/>
</dbReference>
<evidence type="ECO:0000256" key="4">
    <source>
        <dbReference type="ARBA" id="ARBA00022777"/>
    </source>
</evidence>
<dbReference type="AlphaFoldDB" id="M5GCE6"/>
<dbReference type="SMART" id="SM00220">
    <property type="entry name" value="S_TKc"/>
    <property type="match status" value="1"/>
</dbReference>
<feature type="domain" description="Protein kinase" evidence="6">
    <location>
        <begin position="49"/>
        <end position="361"/>
    </location>
</feature>
<evidence type="ECO:0000259" key="6">
    <source>
        <dbReference type="PROSITE" id="PS50011"/>
    </source>
</evidence>
<keyword evidence="3" id="KW-0547">Nucleotide-binding</keyword>
<dbReference type="Pfam" id="PF00069">
    <property type="entry name" value="Pkinase"/>
    <property type="match status" value="1"/>
</dbReference>
<name>M5GCE6_DACPD</name>
<keyword evidence="5" id="KW-0067">ATP-binding</keyword>
<dbReference type="GeneID" id="63691456"/>
<dbReference type="RefSeq" id="XP_040628610.1">
    <property type="nucleotide sequence ID" value="XM_040776394.1"/>
</dbReference>
<dbReference type="GO" id="GO:0004674">
    <property type="term" value="F:protein serine/threonine kinase activity"/>
    <property type="evidence" value="ECO:0007669"/>
    <property type="project" value="UniProtKB-KW"/>
</dbReference>
<dbReference type="InterPro" id="IPR008271">
    <property type="entry name" value="Ser/Thr_kinase_AS"/>
</dbReference>
<keyword evidence="8" id="KW-1185">Reference proteome</keyword>
<dbReference type="Gene3D" id="3.30.200.20">
    <property type="entry name" value="Phosphorylase Kinase, domain 1"/>
    <property type="match status" value="1"/>
</dbReference>
<accession>M5GCE6</accession>
<dbReference type="Gene3D" id="1.10.510.10">
    <property type="entry name" value="Transferase(Phosphotransferase) domain 1"/>
    <property type="match status" value="1"/>
</dbReference>
<dbReference type="HOGENOM" id="CLU_000288_81_13_1"/>
<dbReference type="EMBL" id="JH795863">
    <property type="protein sequence ID" value="EJU01713.1"/>
    <property type="molecule type" value="Genomic_DNA"/>
</dbReference>
<dbReference type="STRING" id="1858805.M5GCE6"/>
<reference evidence="7 8" key="1">
    <citation type="journal article" date="2012" name="Science">
        <title>The Paleozoic origin of enzymatic lignin decomposition reconstructed from 31 fungal genomes.</title>
        <authorList>
            <person name="Floudas D."/>
            <person name="Binder M."/>
            <person name="Riley R."/>
            <person name="Barry K."/>
            <person name="Blanchette R.A."/>
            <person name="Henrissat B."/>
            <person name="Martinez A.T."/>
            <person name="Otillar R."/>
            <person name="Spatafora J.W."/>
            <person name="Yadav J.S."/>
            <person name="Aerts A."/>
            <person name="Benoit I."/>
            <person name="Boyd A."/>
            <person name="Carlson A."/>
            <person name="Copeland A."/>
            <person name="Coutinho P.M."/>
            <person name="de Vries R.P."/>
            <person name="Ferreira P."/>
            <person name="Findley K."/>
            <person name="Foster B."/>
            <person name="Gaskell J."/>
            <person name="Glotzer D."/>
            <person name="Gorecki P."/>
            <person name="Heitman J."/>
            <person name="Hesse C."/>
            <person name="Hori C."/>
            <person name="Igarashi K."/>
            <person name="Jurgens J.A."/>
            <person name="Kallen N."/>
            <person name="Kersten P."/>
            <person name="Kohler A."/>
            <person name="Kuees U."/>
            <person name="Kumar T.K.A."/>
            <person name="Kuo A."/>
            <person name="LaButti K."/>
            <person name="Larrondo L.F."/>
            <person name="Lindquist E."/>
            <person name="Ling A."/>
            <person name="Lombard V."/>
            <person name="Lucas S."/>
            <person name="Lundell T."/>
            <person name="Martin R."/>
            <person name="McLaughlin D.J."/>
            <person name="Morgenstern I."/>
            <person name="Morin E."/>
            <person name="Murat C."/>
            <person name="Nagy L.G."/>
            <person name="Nolan M."/>
            <person name="Ohm R.A."/>
            <person name="Patyshakuliyeva A."/>
            <person name="Rokas A."/>
            <person name="Ruiz-Duenas F.J."/>
            <person name="Sabat G."/>
            <person name="Salamov A."/>
            <person name="Samejima M."/>
            <person name="Schmutz J."/>
            <person name="Slot J.C."/>
            <person name="St John F."/>
            <person name="Stenlid J."/>
            <person name="Sun H."/>
            <person name="Sun S."/>
            <person name="Syed K."/>
            <person name="Tsang A."/>
            <person name="Wiebenga A."/>
            <person name="Young D."/>
            <person name="Pisabarro A."/>
            <person name="Eastwood D.C."/>
            <person name="Martin F."/>
            <person name="Cullen D."/>
            <person name="Grigoriev I.V."/>
            <person name="Hibbett D.S."/>
        </authorList>
    </citation>
    <scope>NUCLEOTIDE SEQUENCE [LARGE SCALE GENOMIC DNA]</scope>
    <source>
        <strain evidence="7 8">DJM-731 SS1</strain>
    </source>
</reference>
<dbReference type="InterPro" id="IPR051175">
    <property type="entry name" value="CLK_kinases"/>
</dbReference>
<evidence type="ECO:0000256" key="5">
    <source>
        <dbReference type="ARBA" id="ARBA00022840"/>
    </source>
</evidence>
<keyword evidence="1" id="KW-0723">Serine/threonine-protein kinase</keyword>
<keyword evidence="4 7" id="KW-0418">Kinase</keyword>
<organism evidence="7 8">
    <name type="scientific">Dacryopinax primogenitus (strain DJM 731)</name>
    <name type="common">Brown rot fungus</name>
    <dbReference type="NCBI Taxonomy" id="1858805"/>
    <lineage>
        <taxon>Eukaryota</taxon>
        <taxon>Fungi</taxon>
        <taxon>Dikarya</taxon>
        <taxon>Basidiomycota</taxon>
        <taxon>Agaricomycotina</taxon>
        <taxon>Dacrymycetes</taxon>
        <taxon>Dacrymycetales</taxon>
        <taxon>Dacrymycetaceae</taxon>
        <taxon>Dacryopinax</taxon>
    </lineage>
</organism>
<evidence type="ECO:0000256" key="1">
    <source>
        <dbReference type="ARBA" id="ARBA00022527"/>
    </source>
</evidence>
<keyword evidence="2" id="KW-0808">Transferase</keyword>